<evidence type="ECO:0000256" key="7">
    <source>
        <dbReference type="ARBA" id="ARBA00056181"/>
    </source>
</evidence>
<sequence>MQSQHIQTAYDRELESIQAQIMRMGGLVEEAIRNAAAALEELDIELANSTVERDLTIDELDELINQEVARLIALRAPTAVDLRLILTVMKVSSSLERIGDYAKNMAKRTHVLAELPPMPSGTSSLRRMAREVERMLNDALDAYIQRDEELARNVIDRDREVDQIYNALFREFLTFMMEDPRTITPFMHMHFIAKNVERMGDHATAIAECVVYLVSGERPDEARPKADTTSNVN</sequence>
<keyword evidence="5 8" id="KW-0963">Cytoplasm</keyword>
<dbReference type="FunFam" id="1.20.58.220:FF:000004">
    <property type="entry name" value="Phosphate-specific transport system accessory protein PhoU"/>
    <property type="match status" value="1"/>
</dbReference>
<dbReference type="GO" id="GO:0045936">
    <property type="term" value="P:negative regulation of phosphate metabolic process"/>
    <property type="evidence" value="ECO:0007669"/>
    <property type="project" value="InterPro"/>
</dbReference>
<dbReference type="InterPro" id="IPR026022">
    <property type="entry name" value="PhoU_dom"/>
</dbReference>
<keyword evidence="6 8" id="KW-0592">Phosphate transport</keyword>
<name>A0A225NV27_9RHOB</name>
<dbReference type="AlphaFoldDB" id="A0A225NV27"/>
<dbReference type="Pfam" id="PF01895">
    <property type="entry name" value="PhoU"/>
    <property type="match status" value="2"/>
</dbReference>
<dbReference type="InterPro" id="IPR038078">
    <property type="entry name" value="PhoU-like_sf"/>
</dbReference>
<keyword evidence="4 8" id="KW-0813">Transport</keyword>
<comment type="caution">
    <text evidence="10">The sequence shown here is derived from an EMBL/GenBank/DDBJ whole genome shotgun (WGS) entry which is preliminary data.</text>
</comment>
<dbReference type="EMBL" id="AQQR01000001">
    <property type="protein sequence ID" value="OWU77317.1"/>
    <property type="molecule type" value="Genomic_DNA"/>
</dbReference>
<feature type="domain" description="PhoU" evidence="9">
    <location>
        <begin position="125"/>
        <end position="210"/>
    </location>
</feature>
<evidence type="ECO:0000259" key="9">
    <source>
        <dbReference type="Pfam" id="PF01895"/>
    </source>
</evidence>
<comment type="subunit">
    <text evidence="3 8">Homodimer.</text>
</comment>
<proteinExistence type="inferred from homology"/>
<dbReference type="PIRSF" id="PIRSF003107">
    <property type="entry name" value="PhoU"/>
    <property type="match status" value="1"/>
</dbReference>
<evidence type="ECO:0000256" key="3">
    <source>
        <dbReference type="ARBA" id="ARBA00011738"/>
    </source>
</evidence>
<evidence type="ECO:0000256" key="5">
    <source>
        <dbReference type="ARBA" id="ARBA00022490"/>
    </source>
</evidence>
<feature type="domain" description="PhoU" evidence="9">
    <location>
        <begin position="21"/>
        <end position="109"/>
    </location>
</feature>
<keyword evidence="11" id="KW-1185">Reference proteome</keyword>
<comment type="function">
    <text evidence="7 8">Plays a role in the regulation of phosphate uptake.</text>
</comment>
<evidence type="ECO:0000256" key="1">
    <source>
        <dbReference type="ARBA" id="ARBA00004496"/>
    </source>
</evidence>
<reference evidence="10 11" key="1">
    <citation type="submission" date="2013-04" db="EMBL/GenBank/DDBJ databases">
        <title>Oceanicola sp. 22II1-22F33 Genome Sequencing.</title>
        <authorList>
            <person name="Lai Q."/>
            <person name="Li G."/>
            <person name="Shao Z."/>
        </authorList>
    </citation>
    <scope>NUCLEOTIDE SEQUENCE [LARGE SCALE GENOMIC DNA]</scope>
    <source>
        <strain evidence="10 11">22II1-22F33</strain>
    </source>
</reference>
<dbReference type="RefSeq" id="WP_088647912.1">
    <property type="nucleotide sequence ID" value="NZ_AQQR01000001.1"/>
</dbReference>
<dbReference type="PANTHER" id="PTHR42930">
    <property type="entry name" value="PHOSPHATE-SPECIFIC TRANSPORT SYSTEM ACCESSORY PROTEIN PHOU"/>
    <property type="match status" value="1"/>
</dbReference>
<evidence type="ECO:0000256" key="4">
    <source>
        <dbReference type="ARBA" id="ARBA00022448"/>
    </source>
</evidence>
<evidence type="ECO:0000256" key="8">
    <source>
        <dbReference type="PIRNR" id="PIRNR003107"/>
    </source>
</evidence>
<dbReference type="OrthoDB" id="9814256at2"/>
<dbReference type="Gene3D" id="1.20.58.220">
    <property type="entry name" value="Phosphate transport system protein phou homolog 2, domain 2"/>
    <property type="match status" value="2"/>
</dbReference>
<dbReference type="GO" id="GO:0005737">
    <property type="term" value="C:cytoplasm"/>
    <property type="evidence" value="ECO:0007669"/>
    <property type="project" value="UniProtKB-SubCell"/>
</dbReference>
<accession>A0A225NV27</accession>
<dbReference type="Proteomes" id="UP000215377">
    <property type="component" value="Unassembled WGS sequence"/>
</dbReference>
<dbReference type="GO" id="GO:0006817">
    <property type="term" value="P:phosphate ion transport"/>
    <property type="evidence" value="ECO:0007669"/>
    <property type="project" value="UniProtKB-KW"/>
</dbReference>
<dbReference type="PANTHER" id="PTHR42930:SF3">
    <property type="entry name" value="PHOSPHATE-SPECIFIC TRANSPORT SYSTEM ACCESSORY PROTEIN PHOU"/>
    <property type="match status" value="1"/>
</dbReference>
<dbReference type="SUPFAM" id="SSF109755">
    <property type="entry name" value="PhoU-like"/>
    <property type="match status" value="1"/>
</dbReference>
<comment type="subcellular location">
    <subcellularLocation>
        <location evidence="1 8">Cytoplasm</location>
    </subcellularLocation>
</comment>
<gene>
    <name evidence="10" type="ORF">ATO3_00865</name>
</gene>
<evidence type="ECO:0000313" key="10">
    <source>
        <dbReference type="EMBL" id="OWU77317.1"/>
    </source>
</evidence>
<protein>
    <recommendedName>
        <fullName evidence="8">Phosphate-specific transport system accessory protein PhoU</fullName>
    </recommendedName>
</protein>
<evidence type="ECO:0000313" key="11">
    <source>
        <dbReference type="Proteomes" id="UP000215377"/>
    </source>
</evidence>
<evidence type="ECO:0000256" key="6">
    <source>
        <dbReference type="ARBA" id="ARBA00022592"/>
    </source>
</evidence>
<evidence type="ECO:0000256" key="2">
    <source>
        <dbReference type="ARBA" id="ARBA00008107"/>
    </source>
</evidence>
<comment type="similarity">
    <text evidence="2 8">Belongs to the PhoU family.</text>
</comment>
<dbReference type="GO" id="GO:0030643">
    <property type="term" value="P:intracellular phosphate ion homeostasis"/>
    <property type="evidence" value="ECO:0007669"/>
    <property type="project" value="InterPro"/>
</dbReference>
<dbReference type="InterPro" id="IPR028366">
    <property type="entry name" value="PhoU"/>
</dbReference>
<organism evidence="10 11">
    <name type="scientific">Marinibacterium profundimaris</name>
    <dbReference type="NCBI Taxonomy" id="1679460"/>
    <lineage>
        <taxon>Bacteria</taxon>
        <taxon>Pseudomonadati</taxon>
        <taxon>Pseudomonadota</taxon>
        <taxon>Alphaproteobacteria</taxon>
        <taxon>Rhodobacterales</taxon>
        <taxon>Paracoccaceae</taxon>
        <taxon>Marinibacterium</taxon>
    </lineage>
</organism>
<dbReference type="NCBIfam" id="TIGR02135">
    <property type="entry name" value="phoU_full"/>
    <property type="match status" value="1"/>
</dbReference>